<proteinExistence type="inferred from homology"/>
<comment type="caution">
    <text evidence="7">The sequence shown here is derived from an EMBL/GenBank/DDBJ whole genome shotgun (WGS) entry which is preliminary data.</text>
</comment>
<protein>
    <recommendedName>
        <fullName evidence="9">Transporter</fullName>
    </recommendedName>
</protein>
<feature type="transmembrane region" description="Helical" evidence="6">
    <location>
        <begin position="412"/>
        <end position="431"/>
    </location>
</feature>
<feature type="transmembrane region" description="Helical" evidence="6">
    <location>
        <begin position="342"/>
        <end position="361"/>
    </location>
</feature>
<dbReference type="GO" id="GO:0005886">
    <property type="term" value="C:plasma membrane"/>
    <property type="evidence" value="ECO:0007669"/>
    <property type="project" value="TreeGrafter"/>
</dbReference>
<evidence type="ECO:0008006" key="9">
    <source>
        <dbReference type="Google" id="ProtNLM"/>
    </source>
</evidence>
<gene>
    <name evidence="7" type="ORF">AOG55_03925</name>
</gene>
<dbReference type="PANTHER" id="PTHR30618">
    <property type="entry name" value="NCS1 FAMILY PURINE/PYRIMIDINE TRANSPORTER"/>
    <property type="match status" value="1"/>
</dbReference>
<dbReference type="AlphaFoldDB" id="A0A0N8VLG8"/>
<evidence type="ECO:0000313" key="8">
    <source>
        <dbReference type="Proteomes" id="UP000050301"/>
    </source>
</evidence>
<evidence type="ECO:0000256" key="3">
    <source>
        <dbReference type="ARBA" id="ARBA00022692"/>
    </source>
</evidence>
<keyword evidence="4 6" id="KW-1133">Transmembrane helix</keyword>
<evidence type="ECO:0000313" key="7">
    <source>
        <dbReference type="EMBL" id="KQB36484.1"/>
    </source>
</evidence>
<feature type="transmembrane region" description="Helical" evidence="6">
    <location>
        <begin position="489"/>
        <end position="509"/>
    </location>
</feature>
<feature type="transmembrane region" description="Helical" evidence="6">
    <location>
        <begin position="373"/>
        <end position="392"/>
    </location>
</feature>
<dbReference type="Pfam" id="PF02133">
    <property type="entry name" value="Transp_cyt_pur"/>
    <property type="match status" value="1"/>
</dbReference>
<evidence type="ECO:0000256" key="2">
    <source>
        <dbReference type="ARBA" id="ARBA00008974"/>
    </source>
</evidence>
<dbReference type="GO" id="GO:0015205">
    <property type="term" value="F:nucleobase transmembrane transporter activity"/>
    <property type="evidence" value="ECO:0007669"/>
    <property type="project" value="TreeGrafter"/>
</dbReference>
<keyword evidence="3 6" id="KW-0812">Transmembrane</keyword>
<feature type="transmembrane region" description="Helical" evidence="6">
    <location>
        <begin position="80"/>
        <end position="102"/>
    </location>
</feature>
<dbReference type="InterPro" id="IPR045225">
    <property type="entry name" value="Uracil/uridine/allantoin_perm"/>
</dbReference>
<feature type="transmembrane region" description="Helical" evidence="6">
    <location>
        <begin position="123"/>
        <end position="142"/>
    </location>
</feature>
<evidence type="ECO:0000256" key="6">
    <source>
        <dbReference type="SAM" id="Phobius"/>
    </source>
</evidence>
<evidence type="ECO:0000256" key="1">
    <source>
        <dbReference type="ARBA" id="ARBA00004141"/>
    </source>
</evidence>
<feature type="transmembrane region" description="Helical" evidence="6">
    <location>
        <begin position="51"/>
        <end position="74"/>
    </location>
</feature>
<feature type="transmembrane region" description="Helical" evidence="6">
    <location>
        <begin position="217"/>
        <end position="235"/>
    </location>
</feature>
<dbReference type="FunCoup" id="A0A0N8VLG8">
    <property type="interactions" value="11"/>
</dbReference>
<feature type="transmembrane region" description="Helical" evidence="6">
    <location>
        <begin position="258"/>
        <end position="279"/>
    </location>
</feature>
<dbReference type="InterPro" id="IPR001248">
    <property type="entry name" value="Pur-cyt_permease"/>
</dbReference>
<organism evidence="7 8">
    <name type="scientific">Acidiplasma cupricumulans</name>
    <dbReference type="NCBI Taxonomy" id="312540"/>
    <lineage>
        <taxon>Archaea</taxon>
        <taxon>Methanobacteriati</taxon>
        <taxon>Thermoplasmatota</taxon>
        <taxon>Thermoplasmata</taxon>
        <taxon>Thermoplasmatales</taxon>
        <taxon>Ferroplasmaceae</taxon>
        <taxon>Acidiplasma</taxon>
    </lineage>
</organism>
<comment type="subcellular location">
    <subcellularLocation>
        <location evidence="1">Membrane</location>
        <topology evidence="1">Multi-pass membrane protein</topology>
    </subcellularLocation>
</comment>
<evidence type="ECO:0000256" key="4">
    <source>
        <dbReference type="ARBA" id="ARBA00022989"/>
    </source>
</evidence>
<keyword evidence="8" id="KW-1185">Reference proteome</keyword>
<dbReference type="PANTHER" id="PTHR30618:SF0">
    <property type="entry name" value="PURINE-URACIL PERMEASE NCS1"/>
    <property type="match status" value="1"/>
</dbReference>
<name>A0A0N8VLG8_9ARCH</name>
<dbReference type="Gene3D" id="1.10.4160.10">
    <property type="entry name" value="Hydantoin permease"/>
    <property type="match status" value="1"/>
</dbReference>
<feature type="transmembrane region" description="Helical" evidence="6">
    <location>
        <begin position="451"/>
        <end position="469"/>
    </location>
</feature>
<accession>A0A0N8VLG8</accession>
<dbReference type="RefSeq" id="WP_054964511.1">
    <property type="nucleotide sequence ID" value="NZ_LKBH01000026.1"/>
</dbReference>
<dbReference type="InParanoid" id="A0A0N8VLG8"/>
<dbReference type="Proteomes" id="UP000050301">
    <property type="component" value="Unassembled WGS sequence"/>
</dbReference>
<keyword evidence="5 6" id="KW-0472">Membrane</keyword>
<sequence length="544" mass="61410">MREESSWRQDIISVDPKNGYVDLKTTYPDNKYLWNQDFQPTAERNRTWGSWTFFAIWFGMAVEVESWSLVSVGFDFGFNWFWSLMAVFIGNAAVLVPILIIAHGGAKYGMPETSLTRSRWGTYGTWVPSFVRGLIGAGWWGIDTWIITESVSGMYIIYSGLKPELLSLVASGNATPFTISTINPDLFWGVFIATILVRLAILYLSPPKSGQTLLKKISWIVPFIAFLGFIILFYIDAQSVSWNFSPIFKIGTTVSGSAFWYAMIGLINANIAFWATMAISMPDYTRYARSQKSQIYGQLTLPIMMLGIGAMALLTAGISIIKYKTPIYDPILLTTISLPPDLAYITLFLLLLGVLMVNIYADTVGPGYDFSNIYPKLIPWFGGVLIVVAIAASLQSWSFYFSAGAYVENWLLGYGAILGAVEGVLIFDYVIIRRFKFEISDVFMPNGRFRYWRGFNPAAIIAFVIAIFLVYPPSTYLPVSFYLYPYQSWIYQASWISTILISGFVYIILMKYWVIPKYQPELRGGLLHGYIADDTKNIFEGAEK</sequence>
<comment type="similarity">
    <text evidence="2">Belongs to the purine-cytosine permease (2.A.39) family.</text>
</comment>
<dbReference type="EMBL" id="LKBH01000026">
    <property type="protein sequence ID" value="KQB36484.1"/>
    <property type="molecule type" value="Genomic_DNA"/>
</dbReference>
<feature type="transmembrane region" description="Helical" evidence="6">
    <location>
        <begin position="186"/>
        <end position="205"/>
    </location>
</feature>
<evidence type="ECO:0000256" key="5">
    <source>
        <dbReference type="ARBA" id="ARBA00023136"/>
    </source>
</evidence>
<feature type="transmembrane region" description="Helical" evidence="6">
    <location>
        <begin position="299"/>
        <end position="322"/>
    </location>
</feature>
<reference evidence="7 8" key="1">
    <citation type="submission" date="2015-09" db="EMBL/GenBank/DDBJ databases">
        <title>Heavy metals and arsenic resistance mechanisms in polyextremophilic archaea of the family Ferroplasmaceae.</title>
        <authorList>
            <person name="Bulaev A.G."/>
            <person name="Kanygina A.V."/>
        </authorList>
    </citation>
    <scope>NUCLEOTIDE SEQUENCE [LARGE SCALE GENOMIC DNA]</scope>
    <source>
        <strain evidence="7 8">BH2</strain>
    </source>
</reference>